<dbReference type="RefSeq" id="WP_091709032.1">
    <property type="nucleotide sequence ID" value="NZ_FNCA01000002.1"/>
</dbReference>
<sequence>MRKLSIMIILVALLLSMTQAASAQTELEDGCYCVNLVGEYQIVPQVASAPIQQVAPTSFHLDVYAKVCKSGTVITVQEFKDINSGPGVVLDTCMVTMLDENTIELFANGTCMGGNYFEGNMVLTKSNGNYITLPAAPATGTVYTVNMEIPVTGCFTATIKPCPEEIPEFPTIAIPVAAIIGLAFFMQRRKE</sequence>
<dbReference type="Pfam" id="PF26596">
    <property type="entry name" value="PEF-CTERM_ARCH"/>
    <property type="match status" value="1"/>
</dbReference>
<dbReference type="AlphaFoldDB" id="A0A7Z7B0R1"/>
<accession>A0A7Z7B0R1</accession>
<keyword evidence="1" id="KW-0812">Transmembrane</keyword>
<evidence type="ECO:0000256" key="1">
    <source>
        <dbReference type="SAM" id="Phobius"/>
    </source>
</evidence>
<organism evidence="3 4">
    <name type="scientific">Methanolobus vulcani</name>
    <dbReference type="NCBI Taxonomy" id="38026"/>
    <lineage>
        <taxon>Archaea</taxon>
        <taxon>Methanobacteriati</taxon>
        <taxon>Methanobacteriota</taxon>
        <taxon>Stenosarchaea group</taxon>
        <taxon>Methanomicrobia</taxon>
        <taxon>Methanosarcinales</taxon>
        <taxon>Methanosarcinaceae</taxon>
        <taxon>Methanolobus</taxon>
    </lineage>
</organism>
<dbReference type="InterPro" id="IPR017474">
    <property type="entry name" value="PEF_CTERM_C"/>
</dbReference>
<evidence type="ECO:0000313" key="3">
    <source>
        <dbReference type="EMBL" id="SDF56671.1"/>
    </source>
</evidence>
<comment type="caution">
    <text evidence="3">The sequence shown here is derived from an EMBL/GenBank/DDBJ whole genome shotgun (WGS) entry which is preliminary data.</text>
</comment>
<dbReference type="NCBIfam" id="TIGR03024">
    <property type="entry name" value="arch_PEF_CTERM"/>
    <property type="match status" value="1"/>
</dbReference>
<evidence type="ECO:0000259" key="2">
    <source>
        <dbReference type="Pfam" id="PF26596"/>
    </source>
</evidence>
<feature type="transmembrane region" description="Helical" evidence="1">
    <location>
        <begin position="169"/>
        <end position="186"/>
    </location>
</feature>
<keyword evidence="1" id="KW-0472">Membrane</keyword>
<dbReference type="EMBL" id="FNCA01000002">
    <property type="protein sequence ID" value="SDF56671.1"/>
    <property type="molecule type" value="Genomic_DNA"/>
</dbReference>
<protein>
    <submittedName>
        <fullName evidence="3">PEF-CTERM protein sorting domain-containing protein</fullName>
    </submittedName>
</protein>
<keyword evidence="4" id="KW-1185">Reference proteome</keyword>
<evidence type="ECO:0000313" key="4">
    <source>
        <dbReference type="Proteomes" id="UP000199259"/>
    </source>
</evidence>
<name>A0A7Z7B0R1_9EURY</name>
<feature type="domain" description="PEF-CTERM protein sorting" evidence="2">
    <location>
        <begin position="166"/>
        <end position="190"/>
    </location>
</feature>
<keyword evidence="1" id="KW-1133">Transmembrane helix</keyword>
<dbReference type="Proteomes" id="UP000199259">
    <property type="component" value="Unassembled WGS sequence"/>
</dbReference>
<gene>
    <name evidence="3" type="ORF">SAMN04488589_0900</name>
</gene>
<proteinExistence type="predicted"/>
<reference evidence="3 4" key="1">
    <citation type="submission" date="2016-10" db="EMBL/GenBank/DDBJ databases">
        <authorList>
            <person name="Varghese N."/>
            <person name="Submissions S."/>
        </authorList>
    </citation>
    <scope>NUCLEOTIDE SEQUENCE [LARGE SCALE GENOMIC DNA]</scope>
    <source>
        <strain evidence="3 4">PL 12/M</strain>
    </source>
</reference>